<proteinExistence type="predicted"/>
<dbReference type="Proteomes" id="UP000198327">
    <property type="component" value="Unassembled WGS sequence"/>
</dbReference>
<dbReference type="InterPro" id="IPR018891">
    <property type="entry name" value="AIPR_C"/>
</dbReference>
<organism evidence="2 3">
    <name type="scientific">Rhodococcoides kyotonense</name>
    <dbReference type="NCBI Taxonomy" id="398843"/>
    <lineage>
        <taxon>Bacteria</taxon>
        <taxon>Bacillati</taxon>
        <taxon>Actinomycetota</taxon>
        <taxon>Actinomycetes</taxon>
        <taxon>Mycobacteriales</taxon>
        <taxon>Nocardiaceae</taxon>
        <taxon>Rhodococcoides</taxon>
    </lineage>
</organism>
<dbReference type="RefSeq" id="WP_141136482.1">
    <property type="nucleotide sequence ID" value="NZ_FZOW01000007.1"/>
</dbReference>
<dbReference type="EMBL" id="FZOW01000007">
    <property type="protein sequence ID" value="SNS95266.1"/>
    <property type="molecule type" value="Genomic_DNA"/>
</dbReference>
<name>A0A239IND3_9NOCA</name>
<feature type="domain" description="Abortive phage infection protein C-terminal" evidence="1">
    <location>
        <begin position="242"/>
        <end position="398"/>
    </location>
</feature>
<accession>A0A239IND3</accession>
<evidence type="ECO:0000313" key="3">
    <source>
        <dbReference type="Proteomes" id="UP000198327"/>
    </source>
</evidence>
<sequence length="567" mass="62184">MGVVQINQIRRRLHETTHPHVDVSDVSSQSDDNVEQMRLSRSLAAFVLTKVTGLAATDAAAAITDGSGDNGIDAIAIVGTERPRLIVVQSKWSDSGKNGASLTDMMKFQRGLDDLVSFRWSRFNDKVTSRSAEIDEAVNDPNVRIEAIFASMGAPPLSEDVSTHMTDYLAELNDTSEIASFNYLSQTDLHRLLIEETLSKDIDLTVDVSDWGKLEGPPAAIYGHVSGAAVASWLADNGEGLLARNVRVVLGDTEVNNSVVETVIESPKNFWYFNNGITVLCDSVGKAPVGGTERRQGTFEFRGVSVVNGAQTVGSLHRAAKLGKASELDNVRVMVRFISLEASDDEFAKRVTRATNTQNLIGGRDFVGLDPTQKRLADEFSVEGLKYVVRNGETRPSPEEGCEFTEAAIALACAQSASLAAQAKREVSRLWDDTSKAPYKILFNPTVSYLRIWRAVQILRVVDTELAPTRASSNTRKKGYAIHGNRLLTHIVFKRIPASKLEDHDYDWTQAVNLARSVVKSTFESLFKIGEEQYGGYTAILFKNVAKTEHLTKLVLIDIATPAVHKN</sequence>
<dbReference type="OrthoDB" id="9806213at2"/>
<keyword evidence="3" id="KW-1185">Reference proteome</keyword>
<evidence type="ECO:0000259" key="1">
    <source>
        <dbReference type="Pfam" id="PF10592"/>
    </source>
</evidence>
<evidence type="ECO:0000313" key="2">
    <source>
        <dbReference type="EMBL" id="SNS95266.1"/>
    </source>
</evidence>
<dbReference type="Pfam" id="PF10592">
    <property type="entry name" value="AIPR"/>
    <property type="match status" value="1"/>
</dbReference>
<protein>
    <submittedName>
        <fullName evidence="2">AIPR protein</fullName>
    </submittedName>
</protein>
<reference evidence="3" key="1">
    <citation type="submission" date="2017-06" db="EMBL/GenBank/DDBJ databases">
        <authorList>
            <person name="Varghese N."/>
            <person name="Submissions S."/>
        </authorList>
    </citation>
    <scope>NUCLEOTIDE SEQUENCE [LARGE SCALE GENOMIC DNA]</scope>
    <source>
        <strain evidence="3">JCM 23211</strain>
    </source>
</reference>
<gene>
    <name evidence="2" type="ORF">SAMN05421642_107149</name>
</gene>
<dbReference type="AlphaFoldDB" id="A0A239IND3"/>